<proteinExistence type="predicted"/>
<comment type="caution">
    <text evidence="5">The sequence shown here is derived from an EMBL/GenBank/DDBJ whole genome shotgun (WGS) entry which is preliminary data.</text>
</comment>
<dbReference type="InterPro" id="IPR011991">
    <property type="entry name" value="ArsR-like_HTH"/>
</dbReference>
<evidence type="ECO:0000313" key="6">
    <source>
        <dbReference type="Proteomes" id="UP001596548"/>
    </source>
</evidence>
<protein>
    <submittedName>
        <fullName evidence="5">MarR family winged helix-turn-helix transcriptional regulator</fullName>
    </submittedName>
</protein>
<keyword evidence="3" id="KW-0804">Transcription</keyword>
<feature type="domain" description="HTH marR-type" evidence="4">
    <location>
        <begin position="23"/>
        <end position="158"/>
    </location>
</feature>
<reference evidence="6" key="1">
    <citation type="journal article" date="2019" name="Int. J. Syst. Evol. Microbiol.">
        <title>The Global Catalogue of Microorganisms (GCM) 10K type strain sequencing project: providing services to taxonomists for standard genome sequencing and annotation.</title>
        <authorList>
            <consortium name="The Broad Institute Genomics Platform"/>
            <consortium name="The Broad Institute Genome Sequencing Center for Infectious Disease"/>
            <person name="Wu L."/>
            <person name="Ma J."/>
        </authorList>
    </citation>
    <scope>NUCLEOTIDE SEQUENCE [LARGE SCALE GENOMIC DNA]</scope>
    <source>
        <strain evidence="6">XZYJT-10</strain>
    </source>
</reference>
<dbReference type="Gene3D" id="1.10.10.10">
    <property type="entry name" value="Winged helix-like DNA-binding domain superfamily/Winged helix DNA-binding domain"/>
    <property type="match status" value="1"/>
</dbReference>
<keyword evidence="6" id="KW-1185">Reference proteome</keyword>
<dbReference type="PROSITE" id="PS50995">
    <property type="entry name" value="HTH_MARR_2"/>
    <property type="match status" value="1"/>
</dbReference>
<dbReference type="PROSITE" id="PS01117">
    <property type="entry name" value="HTH_MARR_1"/>
    <property type="match status" value="1"/>
</dbReference>
<dbReference type="InterPro" id="IPR000835">
    <property type="entry name" value="HTH_MarR-typ"/>
</dbReference>
<dbReference type="SMART" id="SM00347">
    <property type="entry name" value="HTH_MARR"/>
    <property type="match status" value="1"/>
</dbReference>
<dbReference type="Proteomes" id="UP001596548">
    <property type="component" value="Unassembled WGS sequence"/>
</dbReference>
<keyword evidence="2" id="KW-0238">DNA-binding</keyword>
<dbReference type="PRINTS" id="PR00598">
    <property type="entry name" value="HTHMARR"/>
</dbReference>
<dbReference type="SUPFAM" id="SSF46785">
    <property type="entry name" value="Winged helix' DNA-binding domain"/>
    <property type="match status" value="1"/>
</dbReference>
<keyword evidence="1" id="KW-0805">Transcription regulation</keyword>
<evidence type="ECO:0000256" key="3">
    <source>
        <dbReference type="ARBA" id="ARBA00023163"/>
    </source>
</evidence>
<dbReference type="RefSeq" id="WP_378964516.1">
    <property type="nucleotide sequence ID" value="NZ_JBHTBJ010000001.1"/>
</dbReference>
<dbReference type="InterPro" id="IPR023187">
    <property type="entry name" value="Tscrpt_reg_MarR-type_CS"/>
</dbReference>
<evidence type="ECO:0000313" key="5">
    <source>
        <dbReference type="EMBL" id="MFC7273044.1"/>
    </source>
</evidence>
<gene>
    <name evidence="5" type="ORF">ACFQS1_03530</name>
</gene>
<dbReference type="InterPro" id="IPR036390">
    <property type="entry name" value="WH_DNA-bd_sf"/>
</dbReference>
<accession>A0ABW2HMH5</accession>
<dbReference type="PANTHER" id="PTHR42756:SF1">
    <property type="entry name" value="TRANSCRIPTIONAL REPRESSOR OF EMRAB OPERON"/>
    <property type="match status" value="1"/>
</dbReference>
<organism evidence="5 6">
    <name type="scientific">Paractinoplanes rhizophilus</name>
    <dbReference type="NCBI Taxonomy" id="1416877"/>
    <lineage>
        <taxon>Bacteria</taxon>
        <taxon>Bacillati</taxon>
        <taxon>Actinomycetota</taxon>
        <taxon>Actinomycetes</taxon>
        <taxon>Micromonosporales</taxon>
        <taxon>Micromonosporaceae</taxon>
        <taxon>Paractinoplanes</taxon>
    </lineage>
</organism>
<sequence>MRGSVDRHVQTWTRELEWLDPLAEAITVRLAAASRYLTQSRKRALAGSGLKLWQYKILLTLRRQGAPYATSPSRLADELGLTRGALSARLAPLEEAGLLVRTHDNADRRRVEVRLTDAGHEAFERHAKAENRDETDLLAPLTRRERETLDRLLRKLLPEAE</sequence>
<dbReference type="EMBL" id="JBHTBJ010000001">
    <property type="protein sequence ID" value="MFC7273044.1"/>
    <property type="molecule type" value="Genomic_DNA"/>
</dbReference>
<dbReference type="InterPro" id="IPR036388">
    <property type="entry name" value="WH-like_DNA-bd_sf"/>
</dbReference>
<evidence type="ECO:0000256" key="2">
    <source>
        <dbReference type="ARBA" id="ARBA00023125"/>
    </source>
</evidence>
<evidence type="ECO:0000256" key="1">
    <source>
        <dbReference type="ARBA" id="ARBA00023015"/>
    </source>
</evidence>
<name>A0ABW2HMH5_9ACTN</name>
<evidence type="ECO:0000259" key="4">
    <source>
        <dbReference type="PROSITE" id="PS50995"/>
    </source>
</evidence>
<dbReference type="CDD" id="cd00090">
    <property type="entry name" value="HTH_ARSR"/>
    <property type="match status" value="1"/>
</dbReference>
<dbReference type="PANTHER" id="PTHR42756">
    <property type="entry name" value="TRANSCRIPTIONAL REGULATOR, MARR"/>
    <property type="match status" value="1"/>
</dbReference>
<dbReference type="Pfam" id="PF12802">
    <property type="entry name" value="MarR_2"/>
    <property type="match status" value="1"/>
</dbReference>